<dbReference type="RefSeq" id="WP_342302743.1">
    <property type="nucleotide sequence ID" value="NZ_JBCEWA010000003.1"/>
</dbReference>
<protein>
    <submittedName>
        <fullName evidence="1">Uncharacterized protein</fullName>
    </submittedName>
</protein>
<comment type="caution">
    <text evidence="1">The sequence shown here is derived from an EMBL/GenBank/DDBJ whole genome shotgun (WGS) entry which is preliminary data.</text>
</comment>
<dbReference type="Proteomes" id="UP001398420">
    <property type="component" value="Unassembled WGS sequence"/>
</dbReference>
<gene>
    <name evidence="1" type="ORF">AAF454_05090</name>
</gene>
<reference evidence="1 2" key="1">
    <citation type="submission" date="2024-04" db="EMBL/GenBank/DDBJ databases">
        <authorList>
            <person name="Wu Y.S."/>
            <person name="Zhang L."/>
        </authorList>
    </citation>
    <scope>NUCLEOTIDE SEQUENCE [LARGE SCALE GENOMIC DNA]</scope>
    <source>
        <strain evidence="1 2">KG-01</strain>
    </source>
</reference>
<keyword evidence="2" id="KW-1185">Reference proteome</keyword>
<evidence type="ECO:0000313" key="2">
    <source>
        <dbReference type="Proteomes" id="UP001398420"/>
    </source>
</evidence>
<proteinExistence type="predicted"/>
<accession>A0ABU9LN33</accession>
<sequence length="308" mass="36925">MFSKKDYIHNYEKVLTMHTTHLKKVCEKWLKKKYAKKSKILMFELMIQDERISLNIETMKDVYRYAFDSKKGFTGSELIIDRARIYKTPKNENDFFQFYLETNLEQQFIDLTLKWLEKNIPSQFPLPHYFQVSLENKYYSFNLNKWQSAKEIMGKHKKEFSVEKFTNKLTKVLEKQSETVEKKLRKLNKVKLSTKSKLLFMELYIDGERITVNIHAMEDLYDDSGECYETILDDVKIYKDTQDFYEFYEENDLESQIVAYVAGYMAHYVKQANLNISIPMYLGVHDELDYLLNLKSGHWIDYDTVDLV</sequence>
<organism evidence="1 2">
    <name type="scientific">Kurthia gibsonii</name>
    <dbReference type="NCBI Taxonomy" id="33946"/>
    <lineage>
        <taxon>Bacteria</taxon>
        <taxon>Bacillati</taxon>
        <taxon>Bacillota</taxon>
        <taxon>Bacilli</taxon>
        <taxon>Bacillales</taxon>
        <taxon>Caryophanaceae</taxon>
        <taxon>Kurthia</taxon>
    </lineage>
</organism>
<name>A0ABU9LN33_9BACL</name>
<dbReference type="EMBL" id="JBCEWA010000003">
    <property type="protein sequence ID" value="MEL5987786.1"/>
    <property type="molecule type" value="Genomic_DNA"/>
</dbReference>
<evidence type="ECO:0000313" key="1">
    <source>
        <dbReference type="EMBL" id="MEL5987786.1"/>
    </source>
</evidence>